<keyword evidence="1" id="KW-0677">Repeat</keyword>
<comment type="caution">
    <text evidence="3">The sequence shown here is derived from an EMBL/GenBank/DDBJ whole genome shotgun (WGS) entry which is preliminary data.</text>
</comment>
<feature type="repeat" description="HEAT" evidence="2">
    <location>
        <begin position="101"/>
        <end position="139"/>
    </location>
</feature>
<dbReference type="AlphaFoldDB" id="A0A438JQR0"/>
<dbReference type="Proteomes" id="UP000288805">
    <property type="component" value="Unassembled WGS sequence"/>
</dbReference>
<evidence type="ECO:0000313" key="4">
    <source>
        <dbReference type="Proteomes" id="UP000288805"/>
    </source>
</evidence>
<dbReference type="FunFam" id="1.25.10.10:FF:001311">
    <property type="entry name" value="Uncharacterized protein"/>
    <property type="match status" value="1"/>
</dbReference>
<accession>A0A438JQR0</accession>
<evidence type="ECO:0000256" key="1">
    <source>
        <dbReference type="ARBA" id="ARBA00022737"/>
    </source>
</evidence>
<dbReference type="PROSITE" id="PS50077">
    <property type="entry name" value="HEAT_REPEAT"/>
    <property type="match status" value="1"/>
</dbReference>
<sequence>MPQPHIQIELLSKKLSEMQIMQDFLKHVPIYALKDRNRTNIEHMAASPVDKHSFPEYVIYFRIAIYSQLCQDDMPMVKRSAASNMGKFAATVEAAHSKADIMSILKDLTQDDQDSVRLLAVKGCAALEKLLEPQDCVAHIPPINYEFLSR</sequence>
<dbReference type="InterPro" id="IPR021133">
    <property type="entry name" value="HEAT_type_2"/>
</dbReference>
<evidence type="ECO:0000256" key="2">
    <source>
        <dbReference type="PROSITE-ProRule" id="PRU00103"/>
    </source>
</evidence>
<dbReference type="InterPro" id="IPR011989">
    <property type="entry name" value="ARM-like"/>
</dbReference>
<dbReference type="Gene3D" id="1.25.10.10">
    <property type="entry name" value="Leucine-rich Repeat Variant"/>
    <property type="match status" value="1"/>
</dbReference>
<dbReference type="InterPro" id="IPR016024">
    <property type="entry name" value="ARM-type_fold"/>
</dbReference>
<dbReference type="EMBL" id="QGNW01000031">
    <property type="protein sequence ID" value="RVX11290.1"/>
    <property type="molecule type" value="Genomic_DNA"/>
</dbReference>
<proteinExistence type="predicted"/>
<reference evidence="3 4" key="1">
    <citation type="journal article" date="2018" name="PLoS Genet.">
        <title>Population sequencing reveals clonal diversity and ancestral inbreeding in the grapevine cultivar Chardonnay.</title>
        <authorList>
            <person name="Roach M.J."/>
            <person name="Johnson D.L."/>
            <person name="Bohlmann J."/>
            <person name="van Vuuren H.J."/>
            <person name="Jones S.J."/>
            <person name="Pretorius I.S."/>
            <person name="Schmidt S.A."/>
            <person name="Borneman A.R."/>
        </authorList>
    </citation>
    <scope>NUCLEOTIDE SEQUENCE [LARGE SCALE GENOMIC DNA]</scope>
    <source>
        <strain evidence="4">cv. Chardonnay</strain>
        <tissue evidence="3">Leaf</tissue>
    </source>
</reference>
<dbReference type="PANTHER" id="PTHR10648:SF4">
    <property type="entry name" value="PROTEIN PHOSPHATASE 2 (FORMERLY 2A), REGULATORY SUBUNIT A, BETA ISOFORM-RELATED"/>
    <property type="match status" value="1"/>
</dbReference>
<gene>
    <name evidence="3" type="primary">PP2AA3_0</name>
    <name evidence="3" type="ORF">CK203_019601</name>
</gene>
<protein>
    <submittedName>
        <fullName evidence="3">Serine/threonine-protein phosphatase 2A 65 kDa regulatory subunit A gamma isoform</fullName>
    </submittedName>
</protein>
<dbReference type="InterPro" id="IPR051023">
    <property type="entry name" value="PP2A_Regulatory_Subunit_A"/>
</dbReference>
<evidence type="ECO:0000313" key="3">
    <source>
        <dbReference type="EMBL" id="RVX11290.1"/>
    </source>
</evidence>
<dbReference type="SUPFAM" id="SSF48371">
    <property type="entry name" value="ARM repeat"/>
    <property type="match status" value="1"/>
</dbReference>
<organism evidence="3 4">
    <name type="scientific">Vitis vinifera</name>
    <name type="common">Grape</name>
    <dbReference type="NCBI Taxonomy" id="29760"/>
    <lineage>
        <taxon>Eukaryota</taxon>
        <taxon>Viridiplantae</taxon>
        <taxon>Streptophyta</taxon>
        <taxon>Embryophyta</taxon>
        <taxon>Tracheophyta</taxon>
        <taxon>Spermatophyta</taxon>
        <taxon>Magnoliopsida</taxon>
        <taxon>eudicotyledons</taxon>
        <taxon>Gunneridae</taxon>
        <taxon>Pentapetalae</taxon>
        <taxon>rosids</taxon>
        <taxon>Vitales</taxon>
        <taxon>Vitaceae</taxon>
        <taxon>Viteae</taxon>
        <taxon>Vitis</taxon>
    </lineage>
</organism>
<name>A0A438JQR0_VITVI</name>
<dbReference type="PANTHER" id="PTHR10648">
    <property type="entry name" value="SERINE/THREONINE-PROTEIN PHOSPHATASE PP2A 65 KDA REGULATORY SUBUNIT"/>
    <property type="match status" value="1"/>
</dbReference>